<accession>A0ABU5RW09</accession>
<dbReference type="PANTHER" id="PTHR34535:SF3">
    <property type="entry name" value="HYDROGENASE MATURATION FACTOR HYPA"/>
    <property type="match status" value="1"/>
</dbReference>
<dbReference type="PANTHER" id="PTHR34535">
    <property type="entry name" value="HYDROGENASE MATURATION FACTOR HYPA"/>
    <property type="match status" value="1"/>
</dbReference>
<keyword evidence="6" id="KW-1185">Reference proteome</keyword>
<evidence type="ECO:0000313" key="6">
    <source>
        <dbReference type="Proteomes" id="UP001304461"/>
    </source>
</evidence>
<dbReference type="NCBIfam" id="TIGR00100">
    <property type="entry name" value="hypA"/>
    <property type="match status" value="1"/>
</dbReference>
<evidence type="ECO:0000256" key="3">
    <source>
        <dbReference type="ARBA" id="ARBA00022833"/>
    </source>
</evidence>
<feature type="binding site" evidence="4">
    <location>
        <position position="92"/>
    </location>
    <ligand>
        <name>Zn(2+)</name>
        <dbReference type="ChEBI" id="CHEBI:29105"/>
    </ligand>
</feature>
<dbReference type="EMBL" id="JAYGHX010000007">
    <property type="protein sequence ID" value="MEA5391944.1"/>
    <property type="molecule type" value="Genomic_DNA"/>
</dbReference>
<sequence length="113" mass="12064">MHELSLMDAVREQVLEQAALHGAGRIDAITLRVGSLAGVEIEALRLAHEVVMADTIAAGSRLEIEAVEAACFCAACEQPFAARDGCCACPRCGRISRELLRGRELQLASMDIA</sequence>
<feature type="binding site" evidence="4">
    <location>
        <position position="76"/>
    </location>
    <ligand>
        <name>Zn(2+)</name>
        <dbReference type="ChEBI" id="CHEBI:29105"/>
    </ligand>
</feature>
<keyword evidence="1 4" id="KW-0533">Nickel</keyword>
<evidence type="ECO:0000313" key="5">
    <source>
        <dbReference type="EMBL" id="MEA5391944.1"/>
    </source>
</evidence>
<organism evidence="5 6">
    <name type="scientific">Cyanobium gracile UHCC 0139</name>
    <dbReference type="NCBI Taxonomy" id="3110308"/>
    <lineage>
        <taxon>Bacteria</taxon>
        <taxon>Bacillati</taxon>
        <taxon>Cyanobacteriota</taxon>
        <taxon>Cyanophyceae</taxon>
        <taxon>Synechococcales</taxon>
        <taxon>Prochlorococcaceae</taxon>
        <taxon>Cyanobium</taxon>
    </lineage>
</organism>
<comment type="caution">
    <text evidence="5">The sequence shown here is derived from an EMBL/GenBank/DDBJ whole genome shotgun (WGS) entry which is preliminary data.</text>
</comment>
<feature type="binding site" evidence="4">
    <location>
        <position position="2"/>
    </location>
    <ligand>
        <name>Ni(2+)</name>
        <dbReference type="ChEBI" id="CHEBI:49786"/>
    </ligand>
</feature>
<dbReference type="RefSeq" id="WP_323305924.1">
    <property type="nucleotide sequence ID" value="NZ_JAYGHX010000007.1"/>
</dbReference>
<dbReference type="Gene3D" id="3.30.2320.80">
    <property type="match status" value="1"/>
</dbReference>
<feature type="binding site" evidence="4">
    <location>
        <position position="89"/>
    </location>
    <ligand>
        <name>Zn(2+)</name>
        <dbReference type="ChEBI" id="CHEBI:29105"/>
    </ligand>
</feature>
<dbReference type="Proteomes" id="UP001304461">
    <property type="component" value="Unassembled WGS sequence"/>
</dbReference>
<evidence type="ECO:0000256" key="2">
    <source>
        <dbReference type="ARBA" id="ARBA00022723"/>
    </source>
</evidence>
<evidence type="ECO:0000256" key="1">
    <source>
        <dbReference type="ARBA" id="ARBA00022596"/>
    </source>
</evidence>
<keyword evidence="3 4" id="KW-0862">Zinc</keyword>
<dbReference type="Pfam" id="PF01155">
    <property type="entry name" value="HypA"/>
    <property type="match status" value="1"/>
</dbReference>
<evidence type="ECO:0000256" key="4">
    <source>
        <dbReference type="HAMAP-Rule" id="MF_00213"/>
    </source>
</evidence>
<comment type="similarity">
    <text evidence="4">Belongs to the HypA/HybF family.</text>
</comment>
<dbReference type="PIRSF" id="PIRSF004761">
    <property type="entry name" value="Hydrgn_mat_HypA"/>
    <property type="match status" value="1"/>
</dbReference>
<protein>
    <recommendedName>
        <fullName evidence="4">Hydrogenase maturation factor HypA</fullName>
    </recommendedName>
</protein>
<keyword evidence="2 4" id="KW-0479">Metal-binding</keyword>
<reference evidence="5 6" key="1">
    <citation type="submission" date="2023-12" db="EMBL/GenBank/DDBJ databases">
        <title>Baltic Sea Cyanobacteria.</title>
        <authorList>
            <person name="Delbaje E."/>
            <person name="Fewer D.P."/>
            <person name="Shishido T.K."/>
        </authorList>
    </citation>
    <scope>NUCLEOTIDE SEQUENCE [LARGE SCALE GENOMIC DNA]</scope>
    <source>
        <strain evidence="5 6">UHCC 0139</strain>
    </source>
</reference>
<comment type="function">
    <text evidence="4">Involved in the maturation of [NiFe] hydrogenases. Required for nickel insertion into the metal center of the hydrogenase.</text>
</comment>
<name>A0ABU5RW09_9CYAN</name>
<dbReference type="HAMAP" id="MF_00213">
    <property type="entry name" value="HypA_HybF"/>
    <property type="match status" value="1"/>
</dbReference>
<proteinExistence type="inferred from homology"/>
<gene>
    <name evidence="4 5" type="primary">hypA</name>
    <name evidence="5" type="ORF">VB738_11825</name>
</gene>
<feature type="binding site" evidence="4">
    <location>
        <position position="73"/>
    </location>
    <ligand>
        <name>Zn(2+)</name>
        <dbReference type="ChEBI" id="CHEBI:29105"/>
    </ligand>
</feature>
<dbReference type="InterPro" id="IPR000688">
    <property type="entry name" value="HypA/HybF"/>
</dbReference>